<dbReference type="NCBIfam" id="TIGR00377">
    <property type="entry name" value="ant_ant_sig"/>
    <property type="match status" value="1"/>
</dbReference>
<dbReference type="RefSeq" id="WP_310456663.1">
    <property type="nucleotide sequence ID" value="NZ_JAVKPH010000006.1"/>
</dbReference>
<keyword evidence="5" id="KW-1185">Reference proteome</keyword>
<evidence type="ECO:0000256" key="1">
    <source>
        <dbReference type="ARBA" id="ARBA00009013"/>
    </source>
</evidence>
<evidence type="ECO:0000313" key="5">
    <source>
        <dbReference type="Proteomes" id="UP001247754"/>
    </source>
</evidence>
<dbReference type="PANTHER" id="PTHR33495">
    <property type="entry name" value="ANTI-SIGMA FACTOR ANTAGONIST TM_1081-RELATED-RELATED"/>
    <property type="match status" value="1"/>
</dbReference>
<evidence type="ECO:0000256" key="2">
    <source>
        <dbReference type="RuleBase" id="RU003749"/>
    </source>
</evidence>
<evidence type="ECO:0000313" key="4">
    <source>
        <dbReference type="EMBL" id="MDR5652415.1"/>
    </source>
</evidence>
<dbReference type="InterPro" id="IPR036513">
    <property type="entry name" value="STAS_dom_sf"/>
</dbReference>
<feature type="domain" description="STAS" evidence="3">
    <location>
        <begin position="21"/>
        <end position="110"/>
    </location>
</feature>
<dbReference type="Gene3D" id="3.30.750.24">
    <property type="entry name" value="STAS domain"/>
    <property type="match status" value="1"/>
</dbReference>
<reference evidence="4 5" key="1">
    <citation type="submission" date="2023-09" db="EMBL/GenBank/DDBJ databases">
        <title>Xinfangfangia sedmenti sp. nov., isolated the sedment.</title>
        <authorList>
            <person name="Xu L."/>
        </authorList>
    </citation>
    <scope>NUCLEOTIDE SEQUENCE [LARGE SCALE GENOMIC DNA]</scope>
    <source>
        <strain evidence="4 5">LG-4</strain>
    </source>
</reference>
<dbReference type="SUPFAM" id="SSF52091">
    <property type="entry name" value="SpoIIaa-like"/>
    <property type="match status" value="1"/>
</dbReference>
<evidence type="ECO:0000259" key="3">
    <source>
        <dbReference type="PROSITE" id="PS50801"/>
    </source>
</evidence>
<dbReference type="CDD" id="cd07043">
    <property type="entry name" value="STAS_anti-anti-sigma_factors"/>
    <property type="match status" value="1"/>
</dbReference>
<dbReference type="Pfam" id="PF01740">
    <property type="entry name" value="STAS"/>
    <property type="match status" value="1"/>
</dbReference>
<name>A0ABU1F6C5_9RHOB</name>
<organism evidence="4 5">
    <name type="scientific">Ruixingdingia sedimenti</name>
    <dbReference type="NCBI Taxonomy" id="3073604"/>
    <lineage>
        <taxon>Bacteria</taxon>
        <taxon>Pseudomonadati</taxon>
        <taxon>Pseudomonadota</taxon>
        <taxon>Alphaproteobacteria</taxon>
        <taxon>Rhodobacterales</taxon>
        <taxon>Paracoccaceae</taxon>
        <taxon>Ruixingdingia</taxon>
    </lineage>
</organism>
<gene>
    <name evidence="4" type="ORF">RGD00_07360</name>
</gene>
<proteinExistence type="inferred from homology"/>
<dbReference type="Proteomes" id="UP001247754">
    <property type="component" value="Unassembled WGS sequence"/>
</dbReference>
<sequence>MDISFEHSGDMVVARVNENRIDAAVAIQFKDRMRELLQTAAPVVVLDLSQVAFLDSSGLGAVVAVMKLLGPGRRLELAGLTPGVLRVFRLTRMDSVFTIHDAAPPSLRHAG</sequence>
<dbReference type="InterPro" id="IPR002645">
    <property type="entry name" value="STAS_dom"/>
</dbReference>
<dbReference type="PANTHER" id="PTHR33495:SF2">
    <property type="entry name" value="ANTI-SIGMA FACTOR ANTAGONIST TM_1081-RELATED"/>
    <property type="match status" value="1"/>
</dbReference>
<comment type="caution">
    <text evidence="4">The sequence shown here is derived from an EMBL/GenBank/DDBJ whole genome shotgun (WGS) entry which is preliminary data.</text>
</comment>
<comment type="similarity">
    <text evidence="1 2">Belongs to the anti-sigma-factor antagonist family.</text>
</comment>
<protein>
    <recommendedName>
        <fullName evidence="2">Anti-sigma factor antagonist</fullName>
    </recommendedName>
</protein>
<dbReference type="InterPro" id="IPR003658">
    <property type="entry name" value="Anti-sigma_ant"/>
</dbReference>
<accession>A0ABU1F6C5</accession>
<dbReference type="EMBL" id="JAVKPH010000006">
    <property type="protein sequence ID" value="MDR5652415.1"/>
    <property type="molecule type" value="Genomic_DNA"/>
</dbReference>
<dbReference type="PROSITE" id="PS50801">
    <property type="entry name" value="STAS"/>
    <property type="match status" value="1"/>
</dbReference>